<keyword evidence="1" id="KW-0812">Transmembrane</keyword>
<dbReference type="RefSeq" id="WP_162332569.1">
    <property type="nucleotide sequence ID" value="NZ_CP048113.1"/>
</dbReference>
<evidence type="ECO:0000313" key="3">
    <source>
        <dbReference type="Proteomes" id="UP000476411"/>
    </source>
</evidence>
<proteinExistence type="predicted"/>
<sequence>MKEIYATLSQIGQYTNPFAIISGAVLYGITALILTIIVLIIFRKKIRVPRRHKALKVLAYSYFILLPLLSGFLWAKWGFFKSLRKDIKAHTEVYIKQIPPSFDTSISGAVHTYMQDNKATLSTMSTDQLIDVLADVIYTQYYSTLSSQETAKQVSNTFFSWVLKLTKGKGMAQLIKHNIHKILKEKLGLDEEVSKELMASRIEEVVRMGLFAKIALIQADHFLKGIQKGVLILFCILMAVPLAEVLIAHYLLKKKPPVPQAKPVMTQV</sequence>
<keyword evidence="3" id="KW-1185">Reference proteome</keyword>
<evidence type="ECO:0000256" key="1">
    <source>
        <dbReference type="SAM" id="Phobius"/>
    </source>
</evidence>
<name>A0A6B9ZFP4_9BACT</name>
<reference evidence="2 3" key="1">
    <citation type="submission" date="2020-01" db="EMBL/GenBank/DDBJ databases">
        <title>Complete genome sequence of Chitinophaga sp. H33E-04 isolated from quinoa roots.</title>
        <authorList>
            <person name="Weon H.-Y."/>
            <person name="Lee S.A."/>
        </authorList>
    </citation>
    <scope>NUCLEOTIDE SEQUENCE [LARGE SCALE GENOMIC DNA]</scope>
    <source>
        <strain evidence="2 3">H33E-04</strain>
    </source>
</reference>
<dbReference type="EMBL" id="CP048113">
    <property type="protein sequence ID" value="QHS60886.1"/>
    <property type="molecule type" value="Genomic_DNA"/>
</dbReference>
<accession>A0A6B9ZFP4</accession>
<dbReference type="Proteomes" id="UP000476411">
    <property type="component" value="Chromosome"/>
</dbReference>
<feature type="transmembrane region" description="Helical" evidence="1">
    <location>
        <begin position="230"/>
        <end position="252"/>
    </location>
</feature>
<gene>
    <name evidence="2" type="ORF">GWR21_15170</name>
</gene>
<dbReference type="KEGG" id="chih:GWR21_15170"/>
<evidence type="ECO:0000313" key="2">
    <source>
        <dbReference type="EMBL" id="QHS60886.1"/>
    </source>
</evidence>
<feature type="transmembrane region" description="Helical" evidence="1">
    <location>
        <begin position="54"/>
        <end position="75"/>
    </location>
</feature>
<dbReference type="AlphaFoldDB" id="A0A6B9ZFP4"/>
<keyword evidence="1" id="KW-1133">Transmembrane helix</keyword>
<organism evidence="2 3">
    <name type="scientific">Chitinophaga agri</name>
    <dbReference type="NCBI Taxonomy" id="2703787"/>
    <lineage>
        <taxon>Bacteria</taxon>
        <taxon>Pseudomonadati</taxon>
        <taxon>Bacteroidota</taxon>
        <taxon>Chitinophagia</taxon>
        <taxon>Chitinophagales</taxon>
        <taxon>Chitinophagaceae</taxon>
        <taxon>Chitinophaga</taxon>
    </lineage>
</organism>
<protein>
    <submittedName>
        <fullName evidence="2">Uncharacterized protein</fullName>
    </submittedName>
</protein>
<keyword evidence="1" id="KW-0472">Membrane</keyword>
<feature type="transmembrane region" description="Helical" evidence="1">
    <location>
        <begin position="20"/>
        <end position="42"/>
    </location>
</feature>